<keyword evidence="2" id="KW-1185">Reference proteome</keyword>
<accession>A0ABX8PR67</accession>
<dbReference type="Proteomes" id="UP000646386">
    <property type="component" value="Chromosome"/>
</dbReference>
<organism evidence="1 2">
    <name type="scientific">Pseudomonas tensinigenes</name>
    <dbReference type="NCBI Taxonomy" id="2745511"/>
    <lineage>
        <taxon>Bacteria</taxon>
        <taxon>Pseudomonadati</taxon>
        <taxon>Pseudomonadota</taxon>
        <taxon>Gammaproteobacteria</taxon>
        <taxon>Pseudomonadales</taxon>
        <taxon>Pseudomonadaceae</taxon>
        <taxon>Pseudomonas</taxon>
    </lineage>
</organism>
<sequence>MGEITLPLDVASESVNDDLPLLAPFFVRLRRIGVEHLMNHDTFEPETTLGARMLEHVDIEDLYKIEGSLHKHLQIEGALSSLGGPGWDGFGFKNRVLKELGYDVDAQGNTDAMKIRAYNTAADAINKLGAKITAKKLLSELGIS</sequence>
<evidence type="ECO:0000313" key="1">
    <source>
        <dbReference type="EMBL" id="QXI03803.1"/>
    </source>
</evidence>
<reference evidence="1 2" key="2">
    <citation type="journal article" date="2021" name="Microorganisms">
        <title>The Ever-Expanding Pseudomonas Genus: Description of 43 New Species and Partition of the Pseudomonas putida Group.</title>
        <authorList>
            <person name="Girard L."/>
            <person name="Lood C."/>
            <person name="Hofte M."/>
            <person name="Vandamme P."/>
            <person name="Rokni-Zadeh H."/>
            <person name="van Noort V."/>
            <person name="Lavigne R."/>
            <person name="De Mot R."/>
        </authorList>
    </citation>
    <scope>NUCLEOTIDE SEQUENCE [LARGE SCALE GENOMIC DNA]</scope>
    <source>
        <strain evidence="1 2">ZA 5.3</strain>
    </source>
</reference>
<evidence type="ECO:0000313" key="2">
    <source>
        <dbReference type="Proteomes" id="UP000646386"/>
    </source>
</evidence>
<name>A0ABX8PR67_9PSED</name>
<reference evidence="1 2" key="1">
    <citation type="journal article" date="2020" name="Microorganisms">
        <title>Reliable Identification of Environmental Pseudomonas Isolates Using the rpoD Gene.</title>
        <authorList>
            <consortium name="The Broad Institute Genome Sequencing Platform"/>
            <person name="Girard L."/>
            <person name="Lood C."/>
            <person name="Rokni-Zadeh H."/>
            <person name="van Noort V."/>
            <person name="Lavigne R."/>
            <person name="De Mot R."/>
        </authorList>
    </citation>
    <scope>NUCLEOTIDE SEQUENCE [LARGE SCALE GENOMIC DNA]</scope>
    <source>
        <strain evidence="1 2">ZA 5.3</strain>
    </source>
</reference>
<dbReference type="EMBL" id="CP077089">
    <property type="protein sequence ID" value="QXI03803.1"/>
    <property type="molecule type" value="Genomic_DNA"/>
</dbReference>
<gene>
    <name evidence="1" type="ORF">HU718_017380</name>
</gene>
<dbReference type="RefSeq" id="WP_186616113.1">
    <property type="nucleotide sequence ID" value="NZ_CP077089.1"/>
</dbReference>
<proteinExistence type="predicted"/>
<protein>
    <submittedName>
        <fullName evidence="1">Uncharacterized protein</fullName>
    </submittedName>
</protein>